<organism evidence="2 3">
    <name type="scientific">Anthostomella pinea</name>
    <dbReference type="NCBI Taxonomy" id="933095"/>
    <lineage>
        <taxon>Eukaryota</taxon>
        <taxon>Fungi</taxon>
        <taxon>Dikarya</taxon>
        <taxon>Ascomycota</taxon>
        <taxon>Pezizomycotina</taxon>
        <taxon>Sordariomycetes</taxon>
        <taxon>Xylariomycetidae</taxon>
        <taxon>Xylariales</taxon>
        <taxon>Xylariaceae</taxon>
        <taxon>Anthostomella</taxon>
    </lineage>
</organism>
<proteinExistence type="predicted"/>
<gene>
    <name evidence="2" type="ORF">KHLLAP_LOCUS3683</name>
</gene>
<protein>
    <submittedName>
        <fullName evidence="2">Uu.00g106090.m01.CDS01</fullName>
    </submittedName>
</protein>
<keyword evidence="1" id="KW-0732">Signal</keyword>
<reference evidence="2" key="1">
    <citation type="submission" date="2023-10" db="EMBL/GenBank/DDBJ databases">
        <authorList>
            <person name="Hackl T."/>
        </authorList>
    </citation>
    <scope>NUCLEOTIDE SEQUENCE</scope>
</reference>
<sequence length="463" mass="52781">MAPSLFAFILIASGVAVTTAVDVDLMPKIGFELESPGALLINTKCSPKQKELLKGHKIKDHSGDGWFLGVDTTPLEGAFIQFEYDLLISKPDADLLDKPMKQILSDMERIQSDSSDFELEDSPCNPWKKYVQRDVWTWEAQATGPMMLEGIQDILADTVAGERDALVVWGKGDYWRKYHVLVTKDWFLKSDYLQRLSGASTARDDPLAWVTQDVLGFLSIVLSNAKSAQPLLGDAGNLGAKALLAVMPRTDWSTIYEQVKERIPGGLWDLINHLACYKNSGEGEDRIKGVEQDKEYCSGSESDPVPNRKLESQFWQMHVNPETTKRDDKVELKYQSYLKEFSKRFPEKKIEDLEDDVKDMILETAEYSVETFTQVETLNVKEWVESMEELKKPDALTKFDKLQGSHIGGFGPRLEYAINTKRAVPIWEFRDLGYYEGKVVLPKLQRIVRGFQRLHKKYPNRPW</sequence>
<evidence type="ECO:0000256" key="1">
    <source>
        <dbReference type="SAM" id="SignalP"/>
    </source>
</evidence>
<comment type="caution">
    <text evidence="2">The sequence shown here is derived from an EMBL/GenBank/DDBJ whole genome shotgun (WGS) entry which is preliminary data.</text>
</comment>
<evidence type="ECO:0000313" key="2">
    <source>
        <dbReference type="EMBL" id="CAJ2503215.1"/>
    </source>
</evidence>
<evidence type="ECO:0000313" key="3">
    <source>
        <dbReference type="Proteomes" id="UP001295740"/>
    </source>
</evidence>
<accession>A0AAI8V8Y8</accession>
<keyword evidence="3" id="KW-1185">Reference proteome</keyword>
<dbReference type="AlphaFoldDB" id="A0AAI8V8Y8"/>
<feature type="chain" id="PRO_5042568539" evidence="1">
    <location>
        <begin position="21"/>
        <end position="463"/>
    </location>
</feature>
<name>A0AAI8V8Y8_9PEZI</name>
<feature type="signal peptide" evidence="1">
    <location>
        <begin position="1"/>
        <end position="20"/>
    </location>
</feature>
<dbReference type="EMBL" id="CAUWAG010000004">
    <property type="protein sequence ID" value="CAJ2503215.1"/>
    <property type="molecule type" value="Genomic_DNA"/>
</dbReference>
<dbReference type="Proteomes" id="UP001295740">
    <property type="component" value="Unassembled WGS sequence"/>
</dbReference>